<sequence>MEKMANALQPTIDVPIAEVVQGGSLLNAASGDAESHRIERSIKDRMDAGHAGVGDGLRVSPSGQCW</sequence>
<gene>
    <name evidence="1" type="ORF">C7B81_01580</name>
</gene>
<dbReference type="Proteomes" id="UP000238218">
    <property type="component" value="Unassembled WGS sequence"/>
</dbReference>
<comment type="caution">
    <text evidence="1">The sequence shown here is derived from an EMBL/GenBank/DDBJ whole genome shotgun (WGS) entry which is preliminary data.</text>
</comment>
<keyword evidence="2" id="KW-1185">Reference proteome</keyword>
<protein>
    <submittedName>
        <fullName evidence="1">Uncharacterized protein</fullName>
    </submittedName>
</protein>
<proteinExistence type="predicted"/>
<accession>A0ABX5FDS4</accession>
<name>A0ABX5FDS4_9CHRO</name>
<reference evidence="1 2" key="2">
    <citation type="submission" date="2018-03" db="EMBL/GenBank/DDBJ databases">
        <title>The ancient ancestry and fast evolution of plastids.</title>
        <authorList>
            <person name="Moore K.R."/>
            <person name="Magnabosco C."/>
            <person name="Momper L."/>
            <person name="Gold D.A."/>
            <person name="Bosak T."/>
            <person name="Fournier G.P."/>
        </authorList>
    </citation>
    <scope>NUCLEOTIDE SEQUENCE [LARGE SCALE GENOMIC DNA]</scope>
    <source>
        <strain evidence="1 2">CCALA 015</strain>
    </source>
</reference>
<reference evidence="1 2" key="1">
    <citation type="submission" date="2018-02" db="EMBL/GenBank/DDBJ databases">
        <authorList>
            <person name="Moore K."/>
            <person name="Momper L."/>
        </authorList>
    </citation>
    <scope>NUCLEOTIDE SEQUENCE [LARGE SCALE GENOMIC DNA]</scope>
    <source>
        <strain evidence="1 2">CCALA 015</strain>
    </source>
</reference>
<dbReference type="EMBL" id="PVWP01000001">
    <property type="protein sequence ID" value="PSB39362.1"/>
    <property type="molecule type" value="Genomic_DNA"/>
</dbReference>
<organism evidence="1 2">
    <name type="scientific">Aphanothece cf. minutissima CCALA 015</name>
    <dbReference type="NCBI Taxonomy" id="2107695"/>
    <lineage>
        <taxon>Bacteria</taxon>
        <taxon>Bacillati</taxon>
        <taxon>Cyanobacteriota</taxon>
        <taxon>Cyanophyceae</taxon>
        <taxon>Oscillatoriophycideae</taxon>
        <taxon>Chroococcales</taxon>
        <taxon>Aphanothecaceae</taxon>
        <taxon>Aphanothece</taxon>
    </lineage>
</organism>
<evidence type="ECO:0000313" key="1">
    <source>
        <dbReference type="EMBL" id="PSB39362.1"/>
    </source>
</evidence>
<evidence type="ECO:0000313" key="2">
    <source>
        <dbReference type="Proteomes" id="UP000238218"/>
    </source>
</evidence>